<evidence type="ECO:0000256" key="1">
    <source>
        <dbReference type="ARBA" id="ARBA00022729"/>
    </source>
</evidence>
<evidence type="ECO:0000313" key="7">
    <source>
        <dbReference type="Proteomes" id="UP000286208"/>
    </source>
</evidence>
<dbReference type="OrthoDB" id="4381452at2"/>
<proteinExistence type="inferred from homology"/>
<name>A0A3S3AN79_9NOCA</name>
<evidence type="ECO:0000256" key="3">
    <source>
        <dbReference type="SAM" id="MobiDB-lite"/>
    </source>
</evidence>
<dbReference type="RefSeq" id="WP_127916865.1">
    <property type="nucleotide sequence ID" value="NZ_RKLP01000007.1"/>
</dbReference>
<comment type="caution">
    <text evidence="6">The sequence shown here is derived from an EMBL/GenBank/DDBJ whole genome shotgun (WGS) entry which is preliminary data.</text>
</comment>
<evidence type="ECO:0000313" key="6">
    <source>
        <dbReference type="EMBL" id="RVW08805.1"/>
    </source>
</evidence>
<feature type="chain" id="PRO_5039231411" evidence="4">
    <location>
        <begin position="22"/>
        <end position="162"/>
    </location>
</feature>
<evidence type="ECO:0000259" key="5">
    <source>
        <dbReference type="Pfam" id="PF26580"/>
    </source>
</evidence>
<keyword evidence="1 4" id="KW-0732">Signal</keyword>
<evidence type="ECO:0000256" key="4">
    <source>
        <dbReference type="SAM" id="SignalP"/>
    </source>
</evidence>
<feature type="signal peptide" evidence="4">
    <location>
        <begin position="1"/>
        <end position="21"/>
    </location>
</feature>
<feature type="region of interest" description="Disordered" evidence="3">
    <location>
        <begin position="22"/>
        <end position="44"/>
    </location>
</feature>
<reference evidence="6 7" key="1">
    <citation type="submission" date="2018-11" db="EMBL/GenBank/DDBJ databases">
        <title>Rhodococcus spongicola sp. nov. and Rhodococcus xishaensis sp. nov. from marine sponges.</title>
        <authorList>
            <person name="Li L."/>
            <person name="Lin H.W."/>
        </authorList>
    </citation>
    <scope>NUCLEOTIDE SEQUENCE [LARGE SCALE GENOMIC DNA]</scope>
    <source>
        <strain evidence="6 7">CCTCC AB2014297</strain>
    </source>
</reference>
<gene>
    <name evidence="6" type="ORF">EGT67_14915</name>
</gene>
<dbReference type="EMBL" id="RKLP01000007">
    <property type="protein sequence ID" value="RVW08805.1"/>
    <property type="molecule type" value="Genomic_DNA"/>
</dbReference>
<dbReference type="Proteomes" id="UP000286208">
    <property type="component" value="Unassembled WGS sequence"/>
</dbReference>
<dbReference type="InterPro" id="IPR058644">
    <property type="entry name" value="Mtb12-like_C"/>
</dbReference>
<accession>A0A3S3AN79</accession>
<protein>
    <submittedName>
        <fullName evidence="6">Nuclear transport factor 2 family protein</fullName>
    </submittedName>
</protein>
<keyword evidence="7" id="KW-1185">Reference proteome</keyword>
<dbReference type="Pfam" id="PF26580">
    <property type="entry name" value="Mtb12_C"/>
    <property type="match status" value="1"/>
</dbReference>
<organism evidence="6 7">
    <name type="scientific">Prescottella agglutinans</name>
    <dbReference type="NCBI Taxonomy" id="1644129"/>
    <lineage>
        <taxon>Bacteria</taxon>
        <taxon>Bacillati</taxon>
        <taxon>Actinomycetota</taxon>
        <taxon>Actinomycetes</taxon>
        <taxon>Mycobacteriales</taxon>
        <taxon>Nocardiaceae</taxon>
        <taxon>Prescottella</taxon>
    </lineage>
</organism>
<dbReference type="PROSITE" id="PS51257">
    <property type="entry name" value="PROKAR_LIPOPROTEIN"/>
    <property type="match status" value="1"/>
</dbReference>
<feature type="domain" description="Low molecular weight antigen MTB12-like C-terminal" evidence="5">
    <location>
        <begin position="53"/>
        <end position="161"/>
    </location>
</feature>
<comment type="similarity">
    <text evidence="2">Belongs to the MTB12 family.</text>
</comment>
<sequence length="162" mass="16251">MIIRKSLVAAGVLVAALGMTACSSDDSSDQADTTSVTSSATTSATTSAAAAAAAPSAEVLQAQLTTLFDPAVPVAEKTTVIENGDQRAATVEQFNGVLAGYPLTAKVTEVKTENGTVTAVTEIAGPHGGAPVPVTFTQVNGNWVISDASTCEIFGMGRVTCS</sequence>
<dbReference type="AlphaFoldDB" id="A0A3S3AN79"/>
<evidence type="ECO:0000256" key="2">
    <source>
        <dbReference type="ARBA" id="ARBA00093774"/>
    </source>
</evidence>